<keyword evidence="4" id="KW-1185">Reference proteome</keyword>
<comment type="caution">
    <text evidence="3">The sequence shown here is derived from an EMBL/GenBank/DDBJ whole genome shotgun (WGS) entry which is preliminary data.</text>
</comment>
<dbReference type="Proteomes" id="UP000654370">
    <property type="component" value="Unassembled WGS sequence"/>
</dbReference>
<reference evidence="3" key="1">
    <citation type="submission" date="2020-12" db="EMBL/GenBank/DDBJ databases">
        <title>Metabolic potential, ecology and presence of endohyphal bacteria is reflected in genomic diversity of Mucoromycotina.</title>
        <authorList>
            <person name="Muszewska A."/>
            <person name="Okrasinska A."/>
            <person name="Steczkiewicz K."/>
            <person name="Drgas O."/>
            <person name="Orlowska M."/>
            <person name="Perlinska-Lenart U."/>
            <person name="Aleksandrzak-Piekarczyk T."/>
            <person name="Szatraj K."/>
            <person name="Zielenkiewicz U."/>
            <person name="Pilsyk S."/>
            <person name="Malc E."/>
            <person name="Mieczkowski P."/>
            <person name="Kruszewska J.S."/>
            <person name="Biernat P."/>
            <person name="Pawlowska J."/>
        </authorList>
    </citation>
    <scope>NUCLEOTIDE SEQUENCE</scope>
    <source>
        <strain evidence="3">WA0000067209</strain>
    </source>
</reference>
<organism evidence="3 4">
    <name type="scientific">Mortierella isabellina</name>
    <name type="common">Filamentous fungus</name>
    <name type="synonym">Umbelopsis isabellina</name>
    <dbReference type="NCBI Taxonomy" id="91625"/>
    <lineage>
        <taxon>Eukaryota</taxon>
        <taxon>Fungi</taxon>
        <taxon>Fungi incertae sedis</taxon>
        <taxon>Mucoromycota</taxon>
        <taxon>Mucoromycotina</taxon>
        <taxon>Umbelopsidomycetes</taxon>
        <taxon>Umbelopsidales</taxon>
        <taxon>Umbelopsidaceae</taxon>
        <taxon>Umbelopsis</taxon>
    </lineage>
</organism>
<feature type="region of interest" description="Disordered" evidence="1">
    <location>
        <begin position="424"/>
        <end position="481"/>
    </location>
</feature>
<proteinExistence type="predicted"/>
<dbReference type="Pfam" id="PF00443">
    <property type="entry name" value="UCH"/>
    <property type="match status" value="1"/>
</dbReference>
<feature type="compositionally biased region" description="Polar residues" evidence="1">
    <location>
        <begin position="434"/>
        <end position="448"/>
    </location>
</feature>
<dbReference type="PROSITE" id="PS00972">
    <property type="entry name" value="USP_1"/>
    <property type="match status" value="1"/>
</dbReference>
<dbReference type="OrthoDB" id="289038at2759"/>
<dbReference type="PROSITE" id="PS50235">
    <property type="entry name" value="USP_3"/>
    <property type="match status" value="1"/>
</dbReference>
<feature type="compositionally biased region" description="Low complexity" evidence="1">
    <location>
        <begin position="424"/>
        <end position="433"/>
    </location>
</feature>
<feature type="domain" description="USP" evidence="2">
    <location>
        <begin position="80"/>
        <end position="418"/>
    </location>
</feature>
<feature type="compositionally biased region" description="Low complexity" evidence="1">
    <location>
        <begin position="64"/>
        <end position="77"/>
    </location>
</feature>
<dbReference type="SUPFAM" id="SSF54001">
    <property type="entry name" value="Cysteine proteinases"/>
    <property type="match status" value="1"/>
</dbReference>
<protein>
    <recommendedName>
        <fullName evidence="2">USP domain-containing protein</fullName>
    </recommendedName>
</protein>
<feature type="region of interest" description="Disordered" evidence="1">
    <location>
        <begin position="42"/>
        <end position="79"/>
    </location>
</feature>
<dbReference type="PANTHER" id="PTHR21646:SF86">
    <property type="entry name" value="UBIQUITIN CARBOXYL-TERMINAL HYDROLASE"/>
    <property type="match status" value="1"/>
</dbReference>
<sequence>MHQYAPITAHHPSLQCGKQVFGRHYSSLARQICQKAFPRRSSRLHPDDEKCSDIEIDDDEEDFSSVTSGSESSTTSGGIRGIQNLGNTCFMNSIIQALSNCSPVRDHCLQSSTRRRNSDAESTSIAVEFCRIMKELWLATQPPPTSSSIYRSSLVPISPLSLYDTVLKAITSFSPAEQQDAQEFFTYFLDRFYKTVPKKLPLAVNPSTEDTITTVVNDSNPAGLDELFRGLLLNKITCKDCGYTTRKEEPFFDLSLDLPEHSVMYSRRTRSQHKSNVCSLADCIKDFTKVTELDEFQCTKCQGKCTKQTFLMQLPQVLCLHIKRFGMVASKRPKACKLTAHVSFPVDGLDLESIGSDPANYELSAAVVHRGNTLSSGHYLTYGRNDGRWFRFDDNRATEVSRDTLADDEVYMLFYELVGSGSPPGSPSWSTSSQEFWSATSSPESDISSYAEASDEPSALVNKKRKTSVSTAPYIKRLRHT</sequence>
<dbReference type="InterPro" id="IPR001394">
    <property type="entry name" value="Peptidase_C19_UCH"/>
</dbReference>
<name>A0A8H7Q3Y0_MORIS</name>
<dbReference type="Gene3D" id="3.90.70.10">
    <property type="entry name" value="Cysteine proteinases"/>
    <property type="match status" value="1"/>
</dbReference>
<accession>A0A8H7Q3Y0</accession>
<dbReference type="EMBL" id="JAEPQZ010000002">
    <property type="protein sequence ID" value="KAG2184858.1"/>
    <property type="molecule type" value="Genomic_DNA"/>
</dbReference>
<dbReference type="InterPro" id="IPR038765">
    <property type="entry name" value="Papain-like_cys_pep_sf"/>
</dbReference>
<dbReference type="GO" id="GO:0016579">
    <property type="term" value="P:protein deubiquitination"/>
    <property type="evidence" value="ECO:0007669"/>
    <property type="project" value="InterPro"/>
</dbReference>
<dbReference type="InterPro" id="IPR018200">
    <property type="entry name" value="USP_CS"/>
</dbReference>
<dbReference type="InterPro" id="IPR028889">
    <property type="entry name" value="USP"/>
</dbReference>
<dbReference type="GO" id="GO:0004843">
    <property type="term" value="F:cysteine-type deubiquitinase activity"/>
    <property type="evidence" value="ECO:0007669"/>
    <property type="project" value="InterPro"/>
</dbReference>
<dbReference type="InterPro" id="IPR050185">
    <property type="entry name" value="Ub_carboxyl-term_hydrolase"/>
</dbReference>
<evidence type="ECO:0000313" key="4">
    <source>
        <dbReference type="Proteomes" id="UP000654370"/>
    </source>
</evidence>
<dbReference type="CDD" id="cd02257">
    <property type="entry name" value="Peptidase_C19"/>
    <property type="match status" value="1"/>
</dbReference>
<evidence type="ECO:0000256" key="1">
    <source>
        <dbReference type="SAM" id="MobiDB-lite"/>
    </source>
</evidence>
<feature type="compositionally biased region" description="Basic and acidic residues" evidence="1">
    <location>
        <begin position="44"/>
        <end position="53"/>
    </location>
</feature>
<evidence type="ECO:0000259" key="2">
    <source>
        <dbReference type="PROSITE" id="PS50235"/>
    </source>
</evidence>
<gene>
    <name evidence="3" type="ORF">INT43_000771</name>
</gene>
<feature type="compositionally biased region" description="Acidic residues" evidence="1">
    <location>
        <begin position="54"/>
        <end position="63"/>
    </location>
</feature>
<evidence type="ECO:0000313" key="3">
    <source>
        <dbReference type="EMBL" id="KAG2184858.1"/>
    </source>
</evidence>
<dbReference type="AlphaFoldDB" id="A0A8H7Q3Y0"/>
<dbReference type="PANTHER" id="PTHR21646">
    <property type="entry name" value="UBIQUITIN CARBOXYL-TERMINAL HYDROLASE"/>
    <property type="match status" value="1"/>
</dbReference>